<keyword evidence="12" id="KW-0460">Magnesium</keyword>
<name>A0A1F5ZZE7_9BACT</name>
<dbReference type="SUPFAM" id="SSF52009">
    <property type="entry name" value="Phosphohistidine domain"/>
    <property type="match status" value="1"/>
</dbReference>
<evidence type="ECO:0000256" key="2">
    <source>
        <dbReference type="ARBA" id="ARBA00002988"/>
    </source>
</evidence>
<evidence type="ECO:0000256" key="5">
    <source>
        <dbReference type="ARBA" id="ARBA00011996"/>
    </source>
</evidence>
<proteinExistence type="inferred from homology"/>
<evidence type="ECO:0000313" key="16">
    <source>
        <dbReference type="EMBL" id="OGG17724.1"/>
    </source>
</evidence>
<protein>
    <recommendedName>
        <fullName evidence="6">Phosphoenolpyruvate synthase</fullName>
        <ecNumber evidence="5">2.7.9.2</ecNumber>
    </recommendedName>
    <alternativeName>
        <fullName evidence="13">Pyruvate, water dikinase</fullName>
    </alternativeName>
</protein>
<dbReference type="STRING" id="1798381.A2721_00585"/>
<evidence type="ECO:0000256" key="11">
    <source>
        <dbReference type="ARBA" id="ARBA00022840"/>
    </source>
</evidence>
<dbReference type="UniPathway" id="UPA00138"/>
<keyword evidence="9" id="KW-0547">Nucleotide-binding</keyword>
<keyword evidence="7" id="KW-0808">Transferase</keyword>
<comment type="pathway">
    <text evidence="3">Carbohydrate biosynthesis; gluconeogenesis.</text>
</comment>
<dbReference type="Pfam" id="PF01326">
    <property type="entry name" value="PPDK_N"/>
    <property type="match status" value="1"/>
</dbReference>
<comment type="catalytic activity">
    <reaction evidence="14">
        <text>pyruvate + ATP + H2O = phosphoenolpyruvate + AMP + phosphate + 2 H(+)</text>
        <dbReference type="Rhea" id="RHEA:11364"/>
        <dbReference type="ChEBI" id="CHEBI:15361"/>
        <dbReference type="ChEBI" id="CHEBI:15377"/>
        <dbReference type="ChEBI" id="CHEBI:15378"/>
        <dbReference type="ChEBI" id="CHEBI:30616"/>
        <dbReference type="ChEBI" id="CHEBI:43474"/>
        <dbReference type="ChEBI" id="CHEBI:58702"/>
        <dbReference type="ChEBI" id="CHEBI:456215"/>
        <dbReference type="EC" id="2.7.9.2"/>
    </reaction>
</comment>
<evidence type="ECO:0000256" key="13">
    <source>
        <dbReference type="ARBA" id="ARBA00033470"/>
    </source>
</evidence>
<evidence type="ECO:0000256" key="1">
    <source>
        <dbReference type="ARBA" id="ARBA00001946"/>
    </source>
</evidence>
<dbReference type="InterPro" id="IPR036637">
    <property type="entry name" value="Phosphohistidine_dom_sf"/>
</dbReference>
<evidence type="ECO:0000256" key="6">
    <source>
        <dbReference type="ARBA" id="ARBA00021623"/>
    </source>
</evidence>
<evidence type="ECO:0000256" key="7">
    <source>
        <dbReference type="ARBA" id="ARBA00022679"/>
    </source>
</evidence>
<gene>
    <name evidence="16" type="ORF">A2721_00585</name>
</gene>
<evidence type="ECO:0000313" key="17">
    <source>
        <dbReference type="Proteomes" id="UP000177871"/>
    </source>
</evidence>
<evidence type="ECO:0000256" key="4">
    <source>
        <dbReference type="ARBA" id="ARBA00007837"/>
    </source>
</evidence>
<reference evidence="16 17" key="1">
    <citation type="journal article" date="2016" name="Nat. Commun.">
        <title>Thousands of microbial genomes shed light on interconnected biogeochemical processes in an aquifer system.</title>
        <authorList>
            <person name="Anantharaman K."/>
            <person name="Brown C.T."/>
            <person name="Hug L.A."/>
            <person name="Sharon I."/>
            <person name="Castelle C.J."/>
            <person name="Probst A.J."/>
            <person name="Thomas B.C."/>
            <person name="Singh A."/>
            <person name="Wilkins M.J."/>
            <person name="Karaoz U."/>
            <person name="Brodie E.L."/>
            <person name="Williams K.H."/>
            <person name="Hubbard S.S."/>
            <person name="Banfield J.F."/>
        </authorList>
    </citation>
    <scope>NUCLEOTIDE SEQUENCE [LARGE SCALE GENOMIC DNA]</scope>
</reference>
<comment type="similarity">
    <text evidence="4">Belongs to the PEP-utilizing enzyme family.</text>
</comment>
<dbReference type="GO" id="GO:0008986">
    <property type="term" value="F:pyruvate, water dikinase activity"/>
    <property type="evidence" value="ECO:0007669"/>
    <property type="project" value="UniProtKB-EC"/>
</dbReference>
<dbReference type="AlphaFoldDB" id="A0A1F5ZZE7"/>
<dbReference type="PANTHER" id="PTHR43030">
    <property type="entry name" value="PHOSPHOENOLPYRUVATE SYNTHASE"/>
    <property type="match status" value="1"/>
</dbReference>
<dbReference type="SUPFAM" id="SSF56059">
    <property type="entry name" value="Glutathione synthetase ATP-binding domain-like"/>
    <property type="match status" value="1"/>
</dbReference>
<organism evidence="16 17">
    <name type="scientific">Candidatus Gottesmanbacteria bacterium RIFCSPHIGHO2_01_FULL_47_48</name>
    <dbReference type="NCBI Taxonomy" id="1798381"/>
    <lineage>
        <taxon>Bacteria</taxon>
        <taxon>Candidatus Gottesmaniibacteriota</taxon>
    </lineage>
</organism>
<dbReference type="InterPro" id="IPR006319">
    <property type="entry name" value="PEP_synth"/>
</dbReference>
<evidence type="ECO:0000256" key="9">
    <source>
        <dbReference type="ARBA" id="ARBA00022741"/>
    </source>
</evidence>
<evidence type="ECO:0000256" key="12">
    <source>
        <dbReference type="ARBA" id="ARBA00022842"/>
    </source>
</evidence>
<dbReference type="EMBL" id="MFJK01000017">
    <property type="protein sequence ID" value="OGG17724.1"/>
    <property type="molecule type" value="Genomic_DNA"/>
</dbReference>
<dbReference type="Gene3D" id="3.30.470.20">
    <property type="entry name" value="ATP-grasp fold, B domain"/>
    <property type="match status" value="1"/>
</dbReference>
<dbReference type="InterPro" id="IPR002192">
    <property type="entry name" value="PPDK_AMP/ATP-bd"/>
</dbReference>
<keyword evidence="11" id="KW-0067">ATP-binding</keyword>
<keyword evidence="10" id="KW-0418">Kinase</keyword>
<dbReference type="Gene3D" id="3.50.30.10">
    <property type="entry name" value="Phosphohistidine domain"/>
    <property type="match status" value="1"/>
</dbReference>
<dbReference type="GO" id="GO:0006094">
    <property type="term" value="P:gluconeogenesis"/>
    <property type="evidence" value="ECO:0007669"/>
    <property type="project" value="UniProtKB-UniPathway"/>
</dbReference>
<dbReference type="Gene3D" id="3.30.1490.20">
    <property type="entry name" value="ATP-grasp fold, A domain"/>
    <property type="match status" value="1"/>
</dbReference>
<evidence type="ECO:0000256" key="14">
    <source>
        <dbReference type="ARBA" id="ARBA00047700"/>
    </source>
</evidence>
<evidence type="ECO:0000256" key="10">
    <source>
        <dbReference type="ARBA" id="ARBA00022777"/>
    </source>
</evidence>
<dbReference type="EC" id="2.7.9.2" evidence="5"/>
<evidence type="ECO:0000259" key="15">
    <source>
        <dbReference type="Pfam" id="PF01326"/>
    </source>
</evidence>
<comment type="cofactor">
    <cofactor evidence="1">
        <name>Mg(2+)</name>
        <dbReference type="ChEBI" id="CHEBI:18420"/>
    </cofactor>
</comment>
<dbReference type="InterPro" id="IPR013815">
    <property type="entry name" value="ATP_grasp_subdomain_1"/>
</dbReference>
<dbReference type="GO" id="GO:0046872">
    <property type="term" value="F:metal ion binding"/>
    <property type="evidence" value="ECO:0007669"/>
    <property type="project" value="UniProtKB-KW"/>
</dbReference>
<evidence type="ECO:0000256" key="3">
    <source>
        <dbReference type="ARBA" id="ARBA00004742"/>
    </source>
</evidence>
<feature type="domain" description="Pyruvate phosphate dikinase AMP/ATP-binding" evidence="15">
    <location>
        <begin position="17"/>
        <end position="330"/>
    </location>
</feature>
<dbReference type="PANTHER" id="PTHR43030:SF1">
    <property type="entry name" value="PHOSPHOENOLPYRUVATE SYNTHASE"/>
    <property type="match status" value="1"/>
</dbReference>
<keyword evidence="8" id="KW-0479">Metal-binding</keyword>
<comment type="function">
    <text evidence="2">Catalyzes the phosphorylation of pyruvate to phosphoenolpyruvate.</text>
</comment>
<comment type="caution">
    <text evidence="16">The sequence shown here is derived from an EMBL/GenBank/DDBJ whole genome shotgun (WGS) entry which is preliminary data.</text>
</comment>
<sequence length="450" mass="49089">MNSYILPITQITKDDAALVGAKAANLGEMHHLGLPIPPAFALTTQCFSDFLTFNRLSEQLRLLLSQTSPQNPEHLSATHRLIEHLFITAPFPGPLQTMLPSAYKSLSSAPLPSLFKNSPPLLAVRSSAVGEDSRVNSFAGQNETFLGVRGEVDLALAIKKCWASAFSPRSLTYRRSFGLDPEKVQIGVVVQTLINSDVSGVVFSINPVTGDQETIVIEAVFGLGELLVSGQVTPDHYEVSQKTRRLTLEQVAVQEKHLTINNGQLTTQPLDKIRQTMRKLNADQIEKVVTAAIKLQDHYYFPQDSEFAFLGSKIYLLQTRPITTIHKPEKPAASIPASSMVLPTTKPFLQGKALAPGLQTGHAVIIHQSAETSKITPGQIVIAPSFFPELTGYLTKMKGLVLETSPSLPQIKDLHRPPFPIITSVPKATEKIKTNQAITVDGQTGRVTIN</sequence>
<dbReference type="GO" id="GO:0005524">
    <property type="term" value="F:ATP binding"/>
    <property type="evidence" value="ECO:0007669"/>
    <property type="project" value="UniProtKB-KW"/>
</dbReference>
<evidence type="ECO:0000256" key="8">
    <source>
        <dbReference type="ARBA" id="ARBA00022723"/>
    </source>
</evidence>
<accession>A0A1F5ZZE7</accession>
<dbReference type="Proteomes" id="UP000177871">
    <property type="component" value="Unassembled WGS sequence"/>
</dbReference>